<protein>
    <submittedName>
        <fullName evidence="3">CoA transferase</fullName>
        <ecNumber evidence="3">2.8.3.-</ecNumber>
    </submittedName>
</protein>
<name>A0ABT7RL59_9NOCA</name>
<reference evidence="3 4" key="1">
    <citation type="submission" date="2023-06" db="EMBL/GenBank/DDBJ databases">
        <title>Rhodococcus indonesiensis sp. nov a new member of the Rhodococcus ruber lineage isolated from a sediment of neutral hot spring.</title>
        <authorList>
            <person name="Kusuma A.B."/>
            <person name="Fenylestari G."/>
            <person name="Ammar F."/>
            <person name="Nouioui I."/>
            <person name="Goodfellow M."/>
        </authorList>
    </citation>
    <scope>NUCLEOTIDE SEQUENCE [LARGE SCALE GENOMIC DNA]</scope>
    <source>
        <strain evidence="3 4">CSLK01-03</strain>
    </source>
</reference>
<evidence type="ECO:0000313" key="4">
    <source>
        <dbReference type="Proteomes" id="UP001233164"/>
    </source>
</evidence>
<dbReference type="GO" id="GO:0016740">
    <property type="term" value="F:transferase activity"/>
    <property type="evidence" value="ECO:0007669"/>
    <property type="project" value="UniProtKB-KW"/>
</dbReference>
<evidence type="ECO:0000256" key="2">
    <source>
        <dbReference type="ARBA" id="ARBA00022679"/>
    </source>
</evidence>
<dbReference type="InterPro" id="IPR050509">
    <property type="entry name" value="CoA-transferase_III"/>
</dbReference>
<dbReference type="SUPFAM" id="SSF89796">
    <property type="entry name" value="CoA-transferase family III (CaiB/BaiF)"/>
    <property type="match status" value="2"/>
</dbReference>
<gene>
    <name evidence="3" type="ORF">QT969_08780</name>
</gene>
<dbReference type="EMBL" id="JAUBOF010000021">
    <property type="protein sequence ID" value="MDM7488379.1"/>
    <property type="molecule type" value="Genomic_DNA"/>
</dbReference>
<proteinExistence type="inferred from homology"/>
<dbReference type="RefSeq" id="WP_289378440.1">
    <property type="nucleotide sequence ID" value="NZ_JAUBOF010000021.1"/>
</dbReference>
<dbReference type="PANTHER" id="PTHR48228:SF6">
    <property type="entry name" value="L-CARNITINE COA-TRANSFERASE"/>
    <property type="match status" value="1"/>
</dbReference>
<dbReference type="Pfam" id="PF02515">
    <property type="entry name" value="CoA_transf_3"/>
    <property type="match status" value="2"/>
</dbReference>
<keyword evidence="4" id="KW-1185">Reference proteome</keyword>
<evidence type="ECO:0000256" key="1">
    <source>
        <dbReference type="ARBA" id="ARBA00008383"/>
    </source>
</evidence>
<dbReference type="InterPro" id="IPR003673">
    <property type="entry name" value="CoA-Trfase_fam_III"/>
</dbReference>
<dbReference type="InterPro" id="IPR023606">
    <property type="entry name" value="CoA-Trfase_III_dom_1_sf"/>
</dbReference>
<comment type="caution">
    <text evidence="3">The sequence shown here is derived from an EMBL/GenBank/DDBJ whole genome shotgun (WGS) entry which is preliminary data.</text>
</comment>
<dbReference type="PANTHER" id="PTHR48228">
    <property type="entry name" value="SUCCINYL-COA--D-CITRAMALATE COA-TRANSFERASE"/>
    <property type="match status" value="1"/>
</dbReference>
<dbReference type="Gene3D" id="3.40.50.10540">
    <property type="entry name" value="Crotonobetainyl-coa:carnitine coa-transferase, domain 1"/>
    <property type="match status" value="2"/>
</dbReference>
<dbReference type="InterPro" id="IPR044855">
    <property type="entry name" value="CoA-Trfase_III_dom3_sf"/>
</dbReference>
<organism evidence="3 4">
    <name type="scientific">Rhodococcus indonesiensis</name>
    <dbReference type="NCBI Taxonomy" id="3055869"/>
    <lineage>
        <taxon>Bacteria</taxon>
        <taxon>Bacillati</taxon>
        <taxon>Actinomycetota</taxon>
        <taxon>Actinomycetes</taxon>
        <taxon>Mycobacteriales</taxon>
        <taxon>Nocardiaceae</taxon>
        <taxon>Rhodococcus</taxon>
    </lineage>
</organism>
<comment type="similarity">
    <text evidence="1">Belongs to the CoA-transferase III family.</text>
</comment>
<sequence>MALPLHGVRVLELTDGFGDTAGRFLADLGAEVVRIELPGGSASRSAQPVRSGVSVPFALRNANKLGVTLDLDGDEGQERLRDLARRSDILLEAFPPGFLAAREIGAEHLCRINPQLVAVSITGFGQDGPYRDWTATEQVLYALSGVLSRSGEPGEQPLLPPHGLIDETVGVHTAWSALLAYFDRLHTGRGQTVDISAFEVVVHGFDPGFGVQGSAAAGRSEDFPRGRPDAANFYPVYRCADGQVRICLLARRQWRGMFEWLGEPEEFADPKYDTIPARFAASDRLNPLIEKLFSTYTRDELVAEGAARGIPIGGLNTVAEVLRTEHFDASGTFVDAEIASGLAARVPSGYAKINGERAGFRTCAPELGEHNRVLFSSVADDAPVRIPAPLREPGARPFEGLRVLDMGVVVFGAELGRQFADYGADVIKIENSNFPDGLRQSKRGAALAASVAWGHRNRRSFGLNLRSPEGIRIFKRLAAEADIVLANFKPGTLASMRLSYDELAAVNPRIIVSESSAFGSVGPWNKRLGYGPLVRAACGVSALWRYSDTADGLCDGSTVYPDHIAGQVTATTILAALIDRLRTGRGAAIEVAQADAAIVQLGNQLVAEHLEPGSIGAPGNADSYSAPSGVYACAGDDEWCVVTVRDDADWARLCGVLGRSDLVDDSRFATAELRIGHRAEVDEVLAEWMLRHAPTEAMETLQAAGIPAGAMVRLPELLTNPQLVARGAYTELEHELLPTPLPTAKQVAHFATLPDWPLRQAPLAGEQTREIAEEILALSTAEIDSLVRDGVLQPPADDRALSPVSSTA</sequence>
<dbReference type="Proteomes" id="UP001233164">
    <property type="component" value="Unassembled WGS sequence"/>
</dbReference>
<dbReference type="EC" id="2.8.3.-" evidence="3"/>
<dbReference type="Gene3D" id="3.30.1540.10">
    <property type="entry name" value="formyl-coa transferase, domain 3"/>
    <property type="match status" value="2"/>
</dbReference>
<accession>A0ABT7RL59</accession>
<evidence type="ECO:0000313" key="3">
    <source>
        <dbReference type="EMBL" id="MDM7488379.1"/>
    </source>
</evidence>
<keyword evidence="2 3" id="KW-0808">Transferase</keyword>